<dbReference type="InterPro" id="IPR000644">
    <property type="entry name" value="CBS_dom"/>
</dbReference>
<keyword evidence="7 12" id="KW-1133">Transmembrane helix</keyword>
<evidence type="ECO:0000256" key="14">
    <source>
        <dbReference type="SAM" id="SignalP"/>
    </source>
</evidence>
<feature type="domain" description="CNNM transmembrane" evidence="16">
    <location>
        <begin position="241"/>
        <end position="420"/>
    </location>
</feature>
<dbReference type="AlphaFoldDB" id="A0A0D2WQM3"/>
<dbReference type="EMBL" id="KE346365">
    <property type="protein sequence ID" value="KJE93278.1"/>
    <property type="molecule type" value="Genomic_DNA"/>
</dbReference>
<feature type="transmembrane region" description="Helical" evidence="13">
    <location>
        <begin position="360"/>
        <end position="380"/>
    </location>
</feature>
<feature type="domain" description="CBS" evidence="15">
    <location>
        <begin position="439"/>
        <end position="500"/>
    </location>
</feature>
<evidence type="ECO:0000313" key="17">
    <source>
        <dbReference type="EMBL" id="KJE93278.1"/>
    </source>
</evidence>
<dbReference type="Gene3D" id="3.10.580.10">
    <property type="entry name" value="CBS-domain"/>
    <property type="match status" value="1"/>
</dbReference>
<reference evidence="18" key="1">
    <citation type="submission" date="2011-02" db="EMBL/GenBank/DDBJ databases">
        <title>The Genome Sequence of Capsaspora owczarzaki ATCC 30864.</title>
        <authorList>
            <person name="Russ C."/>
            <person name="Cuomo C."/>
            <person name="Burger G."/>
            <person name="Gray M.W."/>
            <person name="Holland P.W.H."/>
            <person name="King N."/>
            <person name="Lang F.B.F."/>
            <person name="Roger A.J."/>
            <person name="Ruiz-Trillo I."/>
            <person name="Young S.K."/>
            <person name="Zeng Q."/>
            <person name="Gargeya S."/>
            <person name="Alvarado L."/>
            <person name="Berlin A."/>
            <person name="Chapman S.B."/>
            <person name="Chen Z."/>
            <person name="Freedman E."/>
            <person name="Gellesch M."/>
            <person name="Goldberg J."/>
            <person name="Griggs A."/>
            <person name="Gujja S."/>
            <person name="Heilman E."/>
            <person name="Heiman D."/>
            <person name="Howarth C."/>
            <person name="Mehta T."/>
            <person name="Neiman D."/>
            <person name="Pearson M."/>
            <person name="Roberts A."/>
            <person name="Saif S."/>
            <person name="Shea T."/>
            <person name="Shenoy N."/>
            <person name="Sisk P."/>
            <person name="Stolte C."/>
            <person name="Sykes S."/>
            <person name="White J."/>
            <person name="Yandava C."/>
            <person name="Haas B."/>
            <person name="Nusbaum C."/>
            <person name="Birren B."/>
        </authorList>
    </citation>
    <scope>NUCLEOTIDE SEQUENCE</scope>
    <source>
        <strain evidence="18">ATCC 30864</strain>
    </source>
</reference>
<dbReference type="SUPFAM" id="SSF54631">
    <property type="entry name" value="CBS-domain pair"/>
    <property type="match status" value="1"/>
</dbReference>
<dbReference type="CDD" id="cd04590">
    <property type="entry name" value="CBS_pair_CorC_HlyC_assoc"/>
    <property type="match status" value="1"/>
</dbReference>
<dbReference type="PANTHER" id="PTHR12064">
    <property type="entry name" value="METAL TRANSPORTER CNNM"/>
    <property type="match status" value="1"/>
</dbReference>
<keyword evidence="6" id="KW-0677">Repeat</keyword>
<dbReference type="FunFam" id="3.10.580.10:FF:000001">
    <property type="entry name" value="Putative metal transporter CNNM3 isoform 2"/>
    <property type="match status" value="1"/>
</dbReference>
<feature type="transmembrane region" description="Helical" evidence="13">
    <location>
        <begin position="330"/>
        <end position="348"/>
    </location>
</feature>
<evidence type="ECO:0000256" key="2">
    <source>
        <dbReference type="ARBA" id="ARBA00010484"/>
    </source>
</evidence>
<evidence type="ECO:0000256" key="7">
    <source>
        <dbReference type="ARBA" id="ARBA00022989"/>
    </source>
</evidence>
<organism evidence="17 18">
    <name type="scientific">Capsaspora owczarzaki (strain ATCC 30864)</name>
    <dbReference type="NCBI Taxonomy" id="595528"/>
    <lineage>
        <taxon>Eukaryota</taxon>
        <taxon>Filasterea</taxon>
        <taxon>Capsaspora</taxon>
    </lineage>
</organism>
<proteinExistence type="inferred from homology"/>
<dbReference type="GO" id="GO:0010960">
    <property type="term" value="P:magnesium ion homeostasis"/>
    <property type="evidence" value="ECO:0007669"/>
    <property type="project" value="InterPro"/>
</dbReference>
<protein>
    <submittedName>
        <fullName evidence="17">Cyclin M1, variant 1</fullName>
    </submittedName>
</protein>
<evidence type="ECO:0000313" key="18">
    <source>
        <dbReference type="Proteomes" id="UP000008743"/>
    </source>
</evidence>
<dbReference type="InterPro" id="IPR046342">
    <property type="entry name" value="CBS_dom_sf"/>
</dbReference>
<evidence type="ECO:0000256" key="1">
    <source>
        <dbReference type="ARBA" id="ARBA00004651"/>
    </source>
</evidence>
<dbReference type="GO" id="GO:0005886">
    <property type="term" value="C:plasma membrane"/>
    <property type="evidence" value="ECO:0007669"/>
    <property type="project" value="UniProtKB-SubCell"/>
</dbReference>
<keyword evidence="8" id="KW-0406">Ion transport</keyword>
<dbReference type="PANTHER" id="PTHR12064:SF94">
    <property type="entry name" value="UNEXTENDED PROTEIN"/>
    <property type="match status" value="1"/>
</dbReference>
<keyword evidence="10 12" id="KW-0472">Membrane</keyword>
<comment type="subcellular location">
    <subcellularLocation>
        <location evidence="1">Cell membrane</location>
        <topology evidence="1">Multi-pass membrane protein</topology>
    </subcellularLocation>
</comment>
<keyword evidence="18" id="KW-1185">Reference proteome</keyword>
<feature type="signal peptide" evidence="14">
    <location>
        <begin position="1"/>
        <end position="50"/>
    </location>
</feature>
<evidence type="ECO:0000256" key="6">
    <source>
        <dbReference type="ARBA" id="ARBA00022737"/>
    </source>
</evidence>
<dbReference type="InterPro" id="IPR002550">
    <property type="entry name" value="CNNM"/>
</dbReference>
<evidence type="ECO:0000256" key="13">
    <source>
        <dbReference type="SAM" id="Phobius"/>
    </source>
</evidence>
<evidence type="ECO:0000256" key="4">
    <source>
        <dbReference type="ARBA" id="ARBA00022475"/>
    </source>
</evidence>
<dbReference type="Proteomes" id="UP000008743">
    <property type="component" value="Unassembled WGS sequence"/>
</dbReference>
<evidence type="ECO:0000256" key="5">
    <source>
        <dbReference type="ARBA" id="ARBA00022692"/>
    </source>
</evidence>
<dbReference type="InterPro" id="IPR045095">
    <property type="entry name" value="ACDP"/>
</dbReference>
<feature type="chain" id="PRO_5002254567" evidence="14">
    <location>
        <begin position="51"/>
        <end position="633"/>
    </location>
</feature>
<evidence type="ECO:0000256" key="8">
    <source>
        <dbReference type="ARBA" id="ARBA00023065"/>
    </source>
</evidence>
<evidence type="ECO:0000256" key="11">
    <source>
        <dbReference type="PROSITE-ProRule" id="PRU00703"/>
    </source>
</evidence>
<comment type="similarity">
    <text evidence="2">Belongs to the ACDP family.</text>
</comment>
<feature type="transmembrane region" description="Helical" evidence="13">
    <location>
        <begin position="249"/>
        <end position="272"/>
    </location>
</feature>
<evidence type="ECO:0000256" key="9">
    <source>
        <dbReference type="ARBA" id="ARBA00023122"/>
    </source>
</evidence>
<dbReference type="OrthoDB" id="5353557at2759"/>
<evidence type="ECO:0000256" key="3">
    <source>
        <dbReference type="ARBA" id="ARBA00022448"/>
    </source>
</evidence>
<dbReference type="GO" id="GO:0022857">
    <property type="term" value="F:transmembrane transporter activity"/>
    <property type="evidence" value="ECO:0007669"/>
    <property type="project" value="TreeGrafter"/>
</dbReference>
<keyword evidence="9 11" id="KW-0129">CBS domain</keyword>
<keyword evidence="5 12" id="KW-0812">Transmembrane</keyword>
<evidence type="ECO:0000259" key="15">
    <source>
        <dbReference type="PROSITE" id="PS51371"/>
    </source>
</evidence>
<keyword evidence="4" id="KW-1003">Cell membrane</keyword>
<keyword evidence="3" id="KW-0813">Transport</keyword>
<dbReference type="Pfam" id="PF01595">
    <property type="entry name" value="CNNM"/>
    <property type="match status" value="1"/>
</dbReference>
<dbReference type="InterPro" id="IPR044751">
    <property type="entry name" value="Ion_transp-like_CBS"/>
</dbReference>
<evidence type="ECO:0000256" key="10">
    <source>
        <dbReference type="ARBA" id="ARBA00023136"/>
    </source>
</evidence>
<feature type="transmembrane region" description="Helical" evidence="13">
    <location>
        <begin position="303"/>
        <end position="324"/>
    </location>
</feature>
<accession>A0A0D2WQM3</accession>
<keyword evidence="14" id="KW-0732">Signal</keyword>
<dbReference type="PROSITE" id="PS51371">
    <property type="entry name" value="CBS"/>
    <property type="match status" value="1"/>
</dbReference>
<evidence type="ECO:0000259" key="16">
    <source>
        <dbReference type="PROSITE" id="PS51846"/>
    </source>
</evidence>
<evidence type="ECO:0000256" key="12">
    <source>
        <dbReference type="PROSITE-ProRule" id="PRU01193"/>
    </source>
</evidence>
<name>A0A0D2WQM3_CAPO3</name>
<sequence length="633" mass="68391">MRPGEPTPTTVFLTKGHPSASARSAAARHQRQPWTMSLVVLLIAAAAASAASAASAAAGVACASPVGPCQAPTTIVGHGRRAAAATEPSIDGLVPWARSPALWTGGAVLEVERSKQTLAVVLPSDATLGKGDFDQPPPDPLKQTPFTVTLVVYGAGLADGTLMWLSDNGFSCLDRLNVRAVYNATGSGLSSSSAMFDINPANIVMGRQYYPCVNESTSEAQGRPWISIVIDKAAVPESDDVGIPMPLRIIILIVLLLLSGLFSGLNLGVMALDTNALQIVMESGTPDERRDARVIYPVRKRGNFLLCTLLLGNVLVNNTIAILLGDLTTGLAAVLGSTAAIVVFGEIVPQSACSRHGLKVGAKTIWITRLFMLLTFPASYPISKALDYFLGEEVGTVFKREALKSLLRVTAKDTDLHANEVVILSGALEFGSKTVAQVMTSLQDVFMVSVDSILDYKTMSAIVDNGHSRIPVFQGKRTNIVGLLYFKDLAFVDPDDNIPLKTVLDFHDHELHMVMDDHRLDRMLEEFKRGKSHICIVKTVRNDGPGDPYYEIVGIVTLEDVIEELIQSEINDEYDQISDNRTRQRLPRKKLDYSQFVRSGEIKTKLAPQMVLAAYSYLSSGTFVCSGSRFICV</sequence>
<dbReference type="PROSITE" id="PS51846">
    <property type="entry name" value="CNNM"/>
    <property type="match status" value="1"/>
</dbReference>
<dbReference type="GO" id="GO:0006811">
    <property type="term" value="P:monoatomic ion transport"/>
    <property type="evidence" value="ECO:0007669"/>
    <property type="project" value="UniProtKB-KW"/>
</dbReference>
<gene>
    <name evidence="17" type="ORF">CAOG_004088</name>
</gene>